<gene>
    <name evidence="3" type="ORF">BOTBODRAFT_631481</name>
</gene>
<keyword evidence="1" id="KW-0812">Transmembrane</keyword>
<dbReference type="EMBL" id="KL198044">
    <property type="protein sequence ID" value="KDQ13388.1"/>
    <property type="molecule type" value="Genomic_DNA"/>
</dbReference>
<feature type="chain" id="PRO_5001645450" evidence="2">
    <location>
        <begin position="23"/>
        <end position="265"/>
    </location>
</feature>
<evidence type="ECO:0000313" key="3">
    <source>
        <dbReference type="EMBL" id="KDQ13388.1"/>
    </source>
</evidence>
<dbReference type="AlphaFoldDB" id="A0A067MCC1"/>
<keyword evidence="1" id="KW-1133">Transmembrane helix</keyword>
<dbReference type="Proteomes" id="UP000027195">
    <property type="component" value="Unassembled WGS sequence"/>
</dbReference>
<dbReference type="HOGENOM" id="CLU_1049684_0_0_1"/>
<evidence type="ECO:0000313" key="4">
    <source>
        <dbReference type="Proteomes" id="UP000027195"/>
    </source>
</evidence>
<keyword evidence="4" id="KW-1185">Reference proteome</keyword>
<accession>A0A067MCC1</accession>
<keyword evidence="1" id="KW-0472">Membrane</keyword>
<keyword evidence="2" id="KW-0732">Signal</keyword>
<reference evidence="4" key="1">
    <citation type="journal article" date="2014" name="Proc. Natl. Acad. Sci. U.S.A.">
        <title>Extensive sampling of basidiomycete genomes demonstrates inadequacy of the white-rot/brown-rot paradigm for wood decay fungi.</title>
        <authorList>
            <person name="Riley R."/>
            <person name="Salamov A.A."/>
            <person name="Brown D.W."/>
            <person name="Nagy L.G."/>
            <person name="Floudas D."/>
            <person name="Held B.W."/>
            <person name="Levasseur A."/>
            <person name="Lombard V."/>
            <person name="Morin E."/>
            <person name="Otillar R."/>
            <person name="Lindquist E.A."/>
            <person name="Sun H."/>
            <person name="LaButti K.M."/>
            <person name="Schmutz J."/>
            <person name="Jabbour D."/>
            <person name="Luo H."/>
            <person name="Baker S.E."/>
            <person name="Pisabarro A.G."/>
            <person name="Walton J.D."/>
            <person name="Blanchette R.A."/>
            <person name="Henrissat B."/>
            <person name="Martin F."/>
            <person name="Cullen D."/>
            <person name="Hibbett D.S."/>
            <person name="Grigoriev I.V."/>
        </authorList>
    </citation>
    <scope>NUCLEOTIDE SEQUENCE [LARGE SCALE GENOMIC DNA]</scope>
    <source>
        <strain evidence="4">FD-172 SS1</strain>
    </source>
</reference>
<organism evidence="3 4">
    <name type="scientific">Botryobasidium botryosum (strain FD-172 SS1)</name>
    <dbReference type="NCBI Taxonomy" id="930990"/>
    <lineage>
        <taxon>Eukaryota</taxon>
        <taxon>Fungi</taxon>
        <taxon>Dikarya</taxon>
        <taxon>Basidiomycota</taxon>
        <taxon>Agaricomycotina</taxon>
        <taxon>Agaricomycetes</taxon>
        <taxon>Cantharellales</taxon>
        <taxon>Botryobasidiaceae</taxon>
        <taxon>Botryobasidium</taxon>
    </lineage>
</organism>
<feature type="signal peptide" evidence="2">
    <location>
        <begin position="1"/>
        <end position="22"/>
    </location>
</feature>
<name>A0A067MCC1_BOTB1</name>
<dbReference type="InParanoid" id="A0A067MCC1"/>
<evidence type="ECO:0000256" key="2">
    <source>
        <dbReference type="SAM" id="SignalP"/>
    </source>
</evidence>
<proteinExistence type="predicted"/>
<evidence type="ECO:0000256" key="1">
    <source>
        <dbReference type="SAM" id="Phobius"/>
    </source>
</evidence>
<protein>
    <submittedName>
        <fullName evidence="3">Uncharacterized protein</fullName>
    </submittedName>
</protein>
<sequence>MHGVLGKSIILLFVAQPRRLLARAWQVEGLNSVSTIKRSIRTGALPHLCRPVLCLCWEIKVPHLKIEGTCIVEVESERHRSFYFQYGAPETDLECLCNTVAYDLISACAFCQHKPFLTWVPIPLSLHTIADREHPLFRWSQWTACCEPSTTPLVGKFPRSIPNFTALPKYALWDPTPQGTFNPSAAKAFNSQESGGGGYDVGDCSSSNTAGGGGLSVLWIIIIICIVGLFVCFCMPRRSQTESDGVALPVAVAERALPGDPGIYK</sequence>
<feature type="transmembrane region" description="Helical" evidence="1">
    <location>
        <begin position="213"/>
        <end position="233"/>
    </location>
</feature>